<keyword evidence="2" id="KW-1185">Reference proteome</keyword>
<dbReference type="RefSeq" id="WP_245996246.1">
    <property type="nucleotide sequence ID" value="NZ_QTTN01000047.1"/>
</dbReference>
<sequence length="73" mass="8244">MKKVVIVTGANRGIGFEIVKQLGKLVVAALTREEQIFRGGIILVSCIAIRHETAWPYDYPGFLLHYERIPAFE</sequence>
<evidence type="ECO:0000313" key="1">
    <source>
        <dbReference type="EMBL" id="REE66728.1"/>
    </source>
</evidence>
<name>A0A3D9R101_9BACL</name>
<accession>A0A3D9R101</accession>
<comment type="caution">
    <text evidence="1">The sequence shown here is derived from an EMBL/GenBank/DDBJ whole genome shotgun (WGS) entry which is preliminary data.</text>
</comment>
<proteinExistence type="predicted"/>
<organism evidence="1 2">
    <name type="scientific">Paenibacillus taihuensis</name>
    <dbReference type="NCBI Taxonomy" id="1156355"/>
    <lineage>
        <taxon>Bacteria</taxon>
        <taxon>Bacillati</taxon>
        <taxon>Bacillota</taxon>
        <taxon>Bacilli</taxon>
        <taxon>Bacillales</taxon>
        <taxon>Paenibacillaceae</taxon>
        <taxon>Paenibacillus</taxon>
    </lineage>
</organism>
<reference evidence="1 2" key="1">
    <citation type="submission" date="2018-08" db="EMBL/GenBank/DDBJ databases">
        <title>Genomic Encyclopedia of Type Strains, Phase III (KMG-III): the genomes of soil and plant-associated and newly described type strains.</title>
        <authorList>
            <person name="Whitman W."/>
        </authorList>
    </citation>
    <scope>NUCLEOTIDE SEQUENCE [LARGE SCALE GENOMIC DNA]</scope>
    <source>
        <strain evidence="1 2">CGMCC 1.10966</strain>
    </source>
</reference>
<gene>
    <name evidence="1" type="ORF">A8990_14727</name>
</gene>
<evidence type="ECO:0000313" key="2">
    <source>
        <dbReference type="Proteomes" id="UP000256304"/>
    </source>
</evidence>
<dbReference type="AlphaFoldDB" id="A0A3D9R101"/>
<dbReference type="InterPro" id="IPR036291">
    <property type="entry name" value="NAD(P)-bd_dom_sf"/>
</dbReference>
<protein>
    <submittedName>
        <fullName evidence="1">Uncharacterized protein</fullName>
    </submittedName>
</protein>
<dbReference type="Proteomes" id="UP000256304">
    <property type="component" value="Unassembled WGS sequence"/>
</dbReference>
<dbReference type="Gene3D" id="3.40.50.720">
    <property type="entry name" value="NAD(P)-binding Rossmann-like Domain"/>
    <property type="match status" value="1"/>
</dbReference>
<dbReference type="SUPFAM" id="SSF51735">
    <property type="entry name" value="NAD(P)-binding Rossmann-fold domains"/>
    <property type="match status" value="1"/>
</dbReference>
<dbReference type="EMBL" id="QTTN01000047">
    <property type="protein sequence ID" value="REE66728.1"/>
    <property type="molecule type" value="Genomic_DNA"/>
</dbReference>